<dbReference type="Pfam" id="PF00005">
    <property type="entry name" value="ABC_tran"/>
    <property type="match status" value="1"/>
</dbReference>
<feature type="domain" description="ABC transporter" evidence="10">
    <location>
        <begin position="1"/>
        <end position="240"/>
    </location>
</feature>
<dbReference type="GO" id="GO:0016887">
    <property type="term" value="F:ATP hydrolysis activity"/>
    <property type="evidence" value="ECO:0007669"/>
    <property type="project" value="InterPro"/>
</dbReference>
<protein>
    <submittedName>
        <fullName evidence="12">ABC transporter ATP-binding protein</fullName>
    </submittedName>
    <submittedName>
        <fullName evidence="11">Putative siderophore transport system ATP-binding protein YusV</fullName>
    </submittedName>
</protein>
<reference evidence="11" key="1">
    <citation type="submission" date="2016-11" db="EMBL/GenBank/DDBJ databases">
        <title>Complete genome sequence of Virgibacillus dokdonensis 21D, a halophilic bacterium isolated from the deep hypersaline anoxic basin Discovery in the Mediterranean Sea.</title>
        <authorList>
            <person name="Zeaiter Z."/>
            <person name="Booth J.M."/>
            <person name="Prosdocimi E.M."/>
            <person name="Mapelli F."/>
            <person name="Fusi M."/>
            <person name="Daffonchio D."/>
            <person name="Borin S."/>
            <person name="Crotti E."/>
        </authorList>
    </citation>
    <scope>NUCLEOTIDE SEQUENCE</scope>
    <source>
        <strain evidence="11">21D</strain>
    </source>
</reference>
<accession>A0A2K9IX02</accession>
<evidence type="ECO:0000256" key="5">
    <source>
        <dbReference type="ARBA" id="ARBA00022741"/>
    </source>
</evidence>
<sequence>MNAIQTNCISLNVHHFKLDNISLTIPNQKISSIVGPNGSGKSTLLKIISNLLKADQGSVYIYEKEAQCYKNKEFAQKITMLQQSKNQLPNLTVKELISFGRSPYKHFFSNQLSMEDEQIISEAMQITNITNYKNRLFYSLSGGEQQKVRIAMALAQKTSILLLDEPTTYLDISHQFEVMELLQYINKHFNITIIMVLHDLQQAATYSNYMIALKQGKIVQRGIPNEVLTKEFLQSVYNLQARIKFEDGYPLIIPNIRR</sequence>
<organism evidence="11 13">
    <name type="scientific">Virgibacillus dokdonensis</name>
    <dbReference type="NCBI Taxonomy" id="302167"/>
    <lineage>
        <taxon>Bacteria</taxon>
        <taxon>Bacillati</taxon>
        <taxon>Bacillota</taxon>
        <taxon>Bacilli</taxon>
        <taxon>Bacillales</taxon>
        <taxon>Bacillaceae</taxon>
        <taxon>Virgibacillus</taxon>
    </lineage>
</organism>
<keyword evidence="4" id="KW-0410">Iron transport</keyword>
<evidence type="ECO:0000256" key="9">
    <source>
        <dbReference type="ARBA" id="ARBA00023136"/>
    </source>
</evidence>
<dbReference type="EMBL" id="JAZHPM010000017">
    <property type="protein sequence ID" value="MEF2292484.1"/>
    <property type="molecule type" value="Genomic_DNA"/>
</dbReference>
<evidence type="ECO:0000256" key="8">
    <source>
        <dbReference type="ARBA" id="ARBA00023065"/>
    </source>
</evidence>
<dbReference type="FunFam" id="3.40.50.300:FF:000134">
    <property type="entry name" value="Iron-enterobactin ABC transporter ATP-binding protein"/>
    <property type="match status" value="1"/>
</dbReference>
<evidence type="ECO:0000256" key="4">
    <source>
        <dbReference type="ARBA" id="ARBA00022496"/>
    </source>
</evidence>
<evidence type="ECO:0000256" key="1">
    <source>
        <dbReference type="ARBA" id="ARBA00004202"/>
    </source>
</evidence>
<dbReference type="PANTHER" id="PTHR42771:SF11">
    <property type="entry name" value="FERRICHROME TRANSPORT ATP-BINDING PROTEIN FHUC"/>
    <property type="match status" value="1"/>
</dbReference>
<dbReference type="PROSITE" id="PS00211">
    <property type="entry name" value="ABC_TRANSPORTER_1"/>
    <property type="match status" value="1"/>
</dbReference>
<dbReference type="Proteomes" id="UP001356080">
    <property type="component" value="Unassembled WGS sequence"/>
</dbReference>
<keyword evidence="9" id="KW-0472">Membrane</keyword>
<dbReference type="EMBL" id="CP018622">
    <property type="protein sequence ID" value="AUJ24298.1"/>
    <property type="molecule type" value="Genomic_DNA"/>
</dbReference>
<reference evidence="13" key="2">
    <citation type="submission" date="2016-11" db="EMBL/GenBank/DDBJ databases">
        <title>Complete genome sequence of Virgibacillus pantothenticus 21D, a halophilic bacterium isolated from the deep hypersaline anoxic basin Discovery in the Mediterranean Sea.</title>
        <authorList>
            <person name="Zeaiter Z."/>
            <person name="Booth J.M."/>
            <person name="Prosdocimi E.M."/>
            <person name="Mapelli F."/>
            <person name="Fusi M."/>
            <person name="Daffonchio D."/>
            <person name="Borin S."/>
            <person name="Crotti E."/>
        </authorList>
    </citation>
    <scope>NUCLEOTIDE SEQUENCE [LARGE SCALE GENOMIC DNA]</scope>
    <source>
        <strain evidence="13">21D</strain>
    </source>
</reference>
<evidence type="ECO:0000256" key="7">
    <source>
        <dbReference type="ARBA" id="ARBA00023004"/>
    </source>
</evidence>
<evidence type="ECO:0000313" key="11">
    <source>
        <dbReference type="EMBL" id="AUJ24298.1"/>
    </source>
</evidence>
<dbReference type="PROSITE" id="PS50893">
    <property type="entry name" value="ABC_TRANSPORTER_2"/>
    <property type="match status" value="1"/>
</dbReference>
<dbReference type="InterPro" id="IPR027417">
    <property type="entry name" value="P-loop_NTPase"/>
</dbReference>
<evidence type="ECO:0000313" key="12">
    <source>
        <dbReference type="EMBL" id="MEF2292484.1"/>
    </source>
</evidence>
<evidence type="ECO:0000313" key="13">
    <source>
        <dbReference type="Proteomes" id="UP000234237"/>
    </source>
</evidence>
<gene>
    <name evidence="11" type="primary">yusV_3</name>
    <name evidence="11" type="ORF">A21D_01199</name>
    <name evidence="12" type="ORF">V2W34_10775</name>
</gene>
<keyword evidence="7" id="KW-0408">Iron</keyword>
<dbReference type="GO" id="GO:0006826">
    <property type="term" value="P:iron ion transport"/>
    <property type="evidence" value="ECO:0007669"/>
    <property type="project" value="UniProtKB-KW"/>
</dbReference>
<dbReference type="GO" id="GO:0005886">
    <property type="term" value="C:plasma membrane"/>
    <property type="evidence" value="ECO:0007669"/>
    <property type="project" value="UniProtKB-SubCell"/>
</dbReference>
<dbReference type="STRING" id="302167.GCA_900166595_04105"/>
<name>A0A2K9IX02_9BACI</name>
<keyword evidence="8" id="KW-0406">Ion transport</keyword>
<dbReference type="AlphaFoldDB" id="A0A2K9IX02"/>
<evidence type="ECO:0000256" key="6">
    <source>
        <dbReference type="ARBA" id="ARBA00022840"/>
    </source>
</evidence>
<dbReference type="InterPro" id="IPR051535">
    <property type="entry name" value="Siderophore_ABC-ATPase"/>
</dbReference>
<evidence type="ECO:0000256" key="2">
    <source>
        <dbReference type="ARBA" id="ARBA00022448"/>
    </source>
</evidence>
<dbReference type="SUPFAM" id="SSF52540">
    <property type="entry name" value="P-loop containing nucleoside triphosphate hydrolases"/>
    <property type="match status" value="1"/>
</dbReference>
<evidence type="ECO:0000259" key="10">
    <source>
        <dbReference type="PROSITE" id="PS50893"/>
    </source>
</evidence>
<dbReference type="SMART" id="SM00382">
    <property type="entry name" value="AAA"/>
    <property type="match status" value="1"/>
</dbReference>
<keyword evidence="3" id="KW-1003">Cell membrane</keyword>
<reference evidence="12 14" key="3">
    <citation type="submission" date="2024-01" db="EMBL/GenBank/DDBJ databases">
        <title>Survival strategy associated with biotechnological potential of Virgibacillus dokdonensis T4.6 isolated from salt-fermented shrimp paste.</title>
        <authorList>
            <person name="Doan T.V."/>
            <person name="Quach N.T."/>
            <person name="Phi Q.-T."/>
        </authorList>
    </citation>
    <scope>NUCLEOTIDE SEQUENCE [LARGE SCALE GENOMIC DNA]</scope>
    <source>
        <strain evidence="12 14">T4.6</strain>
    </source>
</reference>
<dbReference type="PANTHER" id="PTHR42771">
    <property type="entry name" value="IRON(3+)-HYDROXAMATE IMPORT ATP-BINDING PROTEIN FHUC"/>
    <property type="match status" value="1"/>
</dbReference>
<dbReference type="Proteomes" id="UP000234237">
    <property type="component" value="Chromosome"/>
</dbReference>
<dbReference type="GO" id="GO:0005524">
    <property type="term" value="F:ATP binding"/>
    <property type="evidence" value="ECO:0007669"/>
    <property type="project" value="UniProtKB-KW"/>
</dbReference>
<dbReference type="CDD" id="cd03214">
    <property type="entry name" value="ABC_Iron-Siderophores_B12_Hemin"/>
    <property type="match status" value="1"/>
</dbReference>
<dbReference type="Gene3D" id="3.40.50.300">
    <property type="entry name" value="P-loop containing nucleotide triphosphate hydrolases"/>
    <property type="match status" value="1"/>
</dbReference>
<dbReference type="InterPro" id="IPR003593">
    <property type="entry name" value="AAA+_ATPase"/>
</dbReference>
<dbReference type="InterPro" id="IPR017871">
    <property type="entry name" value="ABC_transporter-like_CS"/>
</dbReference>
<keyword evidence="14" id="KW-1185">Reference proteome</keyword>
<dbReference type="KEGG" id="vpn:A21D_01199"/>
<proteinExistence type="predicted"/>
<keyword evidence="5" id="KW-0547">Nucleotide-binding</keyword>
<keyword evidence="2" id="KW-0813">Transport</keyword>
<comment type="subcellular location">
    <subcellularLocation>
        <location evidence="1">Cell membrane</location>
        <topology evidence="1">Peripheral membrane protein</topology>
    </subcellularLocation>
</comment>
<dbReference type="RefSeq" id="WP_077706658.1">
    <property type="nucleotide sequence ID" value="NZ_CP018622.1"/>
</dbReference>
<evidence type="ECO:0000313" key="14">
    <source>
        <dbReference type="Proteomes" id="UP001356080"/>
    </source>
</evidence>
<keyword evidence="6 11" id="KW-0067">ATP-binding</keyword>
<evidence type="ECO:0000256" key="3">
    <source>
        <dbReference type="ARBA" id="ARBA00022475"/>
    </source>
</evidence>
<dbReference type="InterPro" id="IPR003439">
    <property type="entry name" value="ABC_transporter-like_ATP-bd"/>
</dbReference>